<evidence type="ECO:0000256" key="3">
    <source>
        <dbReference type="ARBA" id="ARBA00022723"/>
    </source>
</evidence>
<feature type="domain" description="Zinc finger PHD-type" evidence="9">
    <location>
        <begin position="136"/>
        <end position="184"/>
    </location>
</feature>
<evidence type="ECO:0000256" key="1">
    <source>
        <dbReference type="ARBA" id="ARBA00004123"/>
    </source>
</evidence>
<dbReference type="InterPro" id="IPR028651">
    <property type="entry name" value="ING_fam"/>
</dbReference>
<reference evidence="10" key="1">
    <citation type="submission" date="2019-08" db="EMBL/GenBank/DDBJ databases">
        <title>The improved chromosome-level genome for the pearl oyster Pinctada fucata martensii using PacBio sequencing and Hi-C.</title>
        <authorList>
            <person name="Zheng Z."/>
        </authorList>
    </citation>
    <scope>NUCLEOTIDE SEQUENCE</scope>
    <source>
        <strain evidence="10">ZZ-2019</strain>
        <tissue evidence="10">Adductor muscle</tissue>
    </source>
</reference>
<protein>
    <recommendedName>
        <fullName evidence="9">Zinc finger PHD-type domain-containing protein</fullName>
    </recommendedName>
</protein>
<evidence type="ECO:0000313" key="11">
    <source>
        <dbReference type="Proteomes" id="UP001186944"/>
    </source>
</evidence>
<dbReference type="SUPFAM" id="SSF57903">
    <property type="entry name" value="FYVE/PHD zinc finger"/>
    <property type="match status" value="2"/>
</dbReference>
<dbReference type="Proteomes" id="UP001186944">
    <property type="component" value="Unassembled WGS sequence"/>
</dbReference>
<keyword evidence="7" id="KW-0539">Nucleus</keyword>
<dbReference type="EMBL" id="VSWD01000004">
    <property type="protein sequence ID" value="KAK3105421.1"/>
    <property type="molecule type" value="Genomic_DNA"/>
</dbReference>
<comment type="similarity">
    <text evidence="2">Belongs to the ING family.</text>
</comment>
<proteinExistence type="inferred from homology"/>
<evidence type="ECO:0000256" key="8">
    <source>
        <dbReference type="PIRSR" id="PIRSR628651-51"/>
    </source>
</evidence>
<feature type="binding site" evidence="8">
    <location>
        <position position="193"/>
    </location>
    <ligand>
        <name>Zn(2+)</name>
        <dbReference type="ChEBI" id="CHEBI:29105"/>
        <label>1</label>
    </ligand>
</feature>
<evidence type="ECO:0000313" key="10">
    <source>
        <dbReference type="EMBL" id="KAK3105421.1"/>
    </source>
</evidence>
<evidence type="ECO:0000256" key="4">
    <source>
        <dbReference type="ARBA" id="ARBA00022771"/>
    </source>
</evidence>
<dbReference type="InterPro" id="IPR001965">
    <property type="entry name" value="Znf_PHD"/>
</dbReference>
<sequence length="465" mass="53218">MMHIGATPSDRLEGLEPAAQEFHKRMLLLQDVVDMFFCGSGLTDKGTLCHLKNLLGFRNVTKDVGTAFNHVSEFLYVVTVGYTVLLAMDLLNMKDLDEANVSLTLDDVTDTIVHKIWMETNYDAVINPDSDQPYDYCYCKEENEEDMIECSGPRCRCGKWFHLTCIQMTQDEVPDGDWFRNDCETLRSLYPFCICYTDLGTAMIACDNPECEREWYHLSCVGITDVPSGRWYCCVECEKKHTPENPDRLRDYILSLLFHGLLDLTRKDCVRENDGPMIIQFWKYDLVPFHNRNHSKYVILAHRLIAGVSGWLPRRLAEDLTWNRTVNLAGGPGRNIEMDLAVELLNNEFKQSLSDAGGNITEETVARHSQLVGYLGRTIDKIYGNITGLVASSDVKTSKVDIKETVFTMINIMKKENVFASIPGRKFRSFPEFNCSMVSKNPKRLHQKLKELSKKLDRLRRIVSS</sequence>
<evidence type="ECO:0000256" key="5">
    <source>
        <dbReference type="ARBA" id="ARBA00022833"/>
    </source>
</evidence>
<dbReference type="InterPro" id="IPR011011">
    <property type="entry name" value="Znf_FYVE_PHD"/>
</dbReference>
<gene>
    <name evidence="10" type="ORF">FSP39_024916</name>
</gene>
<dbReference type="PANTHER" id="PTHR10333:SF42">
    <property type="entry name" value="INHIBITOR OF GROWTH PROTEIN 5"/>
    <property type="match status" value="1"/>
</dbReference>
<dbReference type="PANTHER" id="PTHR10333">
    <property type="entry name" value="INHIBITOR OF GROWTH PROTEIN"/>
    <property type="match status" value="1"/>
</dbReference>
<dbReference type="InterPro" id="IPR046496">
    <property type="entry name" value="DUF6589"/>
</dbReference>
<dbReference type="Gene3D" id="3.30.40.10">
    <property type="entry name" value="Zinc/RING finger domain, C3HC4 (zinc finger)"/>
    <property type="match status" value="2"/>
</dbReference>
<feature type="binding site" evidence="8">
    <location>
        <position position="233"/>
    </location>
    <ligand>
        <name>Zn(2+)</name>
        <dbReference type="ChEBI" id="CHEBI:29105"/>
        <label>2</label>
    </ligand>
</feature>
<feature type="binding site" evidence="8">
    <location>
        <position position="211"/>
    </location>
    <ligand>
        <name>Zn(2+)</name>
        <dbReference type="ChEBI" id="CHEBI:29105"/>
        <label>2</label>
    </ligand>
</feature>
<dbReference type="InterPro" id="IPR013083">
    <property type="entry name" value="Znf_RING/FYVE/PHD"/>
</dbReference>
<dbReference type="SMART" id="SM00249">
    <property type="entry name" value="PHD"/>
    <property type="match status" value="2"/>
</dbReference>
<keyword evidence="5 8" id="KW-0862">Zinc</keyword>
<keyword evidence="6" id="KW-0156">Chromatin regulator</keyword>
<evidence type="ECO:0000256" key="7">
    <source>
        <dbReference type="ARBA" id="ARBA00023242"/>
    </source>
</evidence>
<feature type="binding site" evidence="8">
    <location>
        <position position="206"/>
    </location>
    <ligand>
        <name>Zn(2+)</name>
        <dbReference type="ChEBI" id="CHEBI:29105"/>
        <label>2</label>
    </ligand>
</feature>
<accession>A0AA88YU16</accession>
<dbReference type="AlphaFoldDB" id="A0AA88YU16"/>
<feature type="binding site" evidence="8">
    <location>
        <position position="220"/>
    </location>
    <ligand>
        <name>Zn(2+)</name>
        <dbReference type="ChEBI" id="CHEBI:29105"/>
        <label>1</label>
    </ligand>
</feature>
<dbReference type="Pfam" id="PF20231">
    <property type="entry name" value="DUF6589"/>
    <property type="match status" value="1"/>
</dbReference>
<organism evidence="10 11">
    <name type="scientific">Pinctada imbricata</name>
    <name type="common">Atlantic pearl-oyster</name>
    <name type="synonym">Pinctada martensii</name>
    <dbReference type="NCBI Taxonomy" id="66713"/>
    <lineage>
        <taxon>Eukaryota</taxon>
        <taxon>Metazoa</taxon>
        <taxon>Spiralia</taxon>
        <taxon>Lophotrochozoa</taxon>
        <taxon>Mollusca</taxon>
        <taxon>Bivalvia</taxon>
        <taxon>Autobranchia</taxon>
        <taxon>Pteriomorphia</taxon>
        <taxon>Pterioida</taxon>
        <taxon>Pterioidea</taxon>
        <taxon>Pteriidae</taxon>
        <taxon>Pinctada</taxon>
    </lineage>
</organism>
<comment type="caution">
    <text evidence="10">The sequence shown here is derived from an EMBL/GenBank/DDBJ whole genome shotgun (WGS) entry which is preliminary data.</text>
</comment>
<keyword evidence="3 8" id="KW-0479">Metal-binding</keyword>
<keyword evidence="4" id="KW-0863">Zinc-finger</keyword>
<evidence type="ECO:0000256" key="6">
    <source>
        <dbReference type="ARBA" id="ARBA00022853"/>
    </source>
</evidence>
<comment type="subcellular location">
    <subcellularLocation>
        <location evidence="1">Nucleus</location>
    </subcellularLocation>
</comment>
<name>A0AA88YU16_PINIB</name>
<keyword evidence="11" id="KW-1185">Reference proteome</keyword>
<feature type="binding site" evidence="8">
    <location>
        <position position="195"/>
    </location>
    <ligand>
        <name>Zn(2+)</name>
        <dbReference type="ChEBI" id="CHEBI:29105"/>
        <label>1</label>
    </ligand>
</feature>
<dbReference type="GO" id="GO:0005634">
    <property type="term" value="C:nucleus"/>
    <property type="evidence" value="ECO:0007669"/>
    <property type="project" value="UniProtKB-SubCell"/>
</dbReference>
<dbReference type="GO" id="GO:0006325">
    <property type="term" value="P:chromatin organization"/>
    <property type="evidence" value="ECO:0007669"/>
    <property type="project" value="UniProtKB-KW"/>
</dbReference>
<feature type="binding site" evidence="8">
    <location>
        <position position="237"/>
    </location>
    <ligand>
        <name>Zn(2+)</name>
        <dbReference type="ChEBI" id="CHEBI:29105"/>
        <label>2</label>
    </ligand>
</feature>
<feature type="binding site" evidence="8">
    <location>
        <position position="217"/>
    </location>
    <ligand>
        <name>Zn(2+)</name>
        <dbReference type="ChEBI" id="CHEBI:29105"/>
        <label>1</label>
    </ligand>
</feature>
<evidence type="ECO:0000256" key="2">
    <source>
        <dbReference type="ARBA" id="ARBA00010210"/>
    </source>
</evidence>
<evidence type="ECO:0000259" key="9">
    <source>
        <dbReference type="SMART" id="SM00249"/>
    </source>
</evidence>
<feature type="domain" description="Zinc finger PHD-type" evidence="9">
    <location>
        <begin position="192"/>
        <end position="238"/>
    </location>
</feature>
<dbReference type="GO" id="GO:0008270">
    <property type="term" value="F:zinc ion binding"/>
    <property type="evidence" value="ECO:0007669"/>
    <property type="project" value="UniProtKB-KW"/>
</dbReference>